<feature type="domain" description="Enolpyruvate transferase" evidence="8">
    <location>
        <begin position="63"/>
        <end position="402"/>
    </location>
</feature>
<feature type="binding site" evidence="7">
    <location>
        <position position="149"/>
    </location>
    <ligand>
        <name>phosphoenolpyruvate</name>
        <dbReference type="ChEBI" id="CHEBI:58702"/>
    </ligand>
</feature>
<organism evidence="9 10">
    <name type="scientific">Marivirga aurantiaca</name>
    <dbReference type="NCBI Taxonomy" id="2802615"/>
    <lineage>
        <taxon>Bacteria</taxon>
        <taxon>Pseudomonadati</taxon>
        <taxon>Bacteroidota</taxon>
        <taxon>Cytophagia</taxon>
        <taxon>Cytophagales</taxon>
        <taxon>Marivirgaceae</taxon>
        <taxon>Marivirga</taxon>
    </lineage>
</organism>
<feature type="active site" description="Proton acceptor" evidence="7">
    <location>
        <position position="293"/>
    </location>
</feature>
<dbReference type="InterPro" id="IPR013792">
    <property type="entry name" value="RNA3'P_cycl/enolpyr_Trfase_a/b"/>
</dbReference>
<dbReference type="PANTHER" id="PTHR21090">
    <property type="entry name" value="AROM/DEHYDROQUINATE SYNTHASE"/>
    <property type="match status" value="1"/>
</dbReference>
<keyword evidence="3 7" id="KW-0028">Amino-acid biosynthesis</keyword>
<dbReference type="HAMAP" id="MF_00210">
    <property type="entry name" value="EPSP_synth"/>
    <property type="match status" value="1"/>
</dbReference>
<keyword evidence="7" id="KW-0963">Cytoplasm</keyword>
<keyword evidence="10" id="KW-1185">Reference proteome</keyword>
<dbReference type="EMBL" id="JAEQBW010000003">
    <property type="protein sequence ID" value="MBK6265203.1"/>
    <property type="molecule type" value="Genomic_DNA"/>
</dbReference>
<evidence type="ECO:0000259" key="8">
    <source>
        <dbReference type="Pfam" id="PF00275"/>
    </source>
</evidence>
<comment type="subunit">
    <text evidence="7">Monomer.</text>
</comment>
<reference evidence="9" key="1">
    <citation type="submission" date="2021-01" db="EMBL/GenBank/DDBJ databases">
        <title>Marivirga aurantiaca sp. nov., isolated from intertidal surface sediments.</title>
        <authorList>
            <person name="Zhang M."/>
        </authorList>
    </citation>
    <scope>NUCLEOTIDE SEQUENCE</scope>
    <source>
        <strain evidence="9">S37H4</strain>
    </source>
</reference>
<accession>A0A934WXX7</accession>
<dbReference type="GO" id="GO:0009423">
    <property type="term" value="P:chorismate biosynthetic process"/>
    <property type="evidence" value="ECO:0007669"/>
    <property type="project" value="UniProtKB-UniRule"/>
</dbReference>
<dbReference type="Pfam" id="PF00275">
    <property type="entry name" value="EPSP_synthase"/>
    <property type="match status" value="2"/>
</dbReference>
<dbReference type="InterPro" id="IPR001986">
    <property type="entry name" value="Enolpyruvate_Tfrase_dom"/>
</dbReference>
<dbReference type="GO" id="GO:0009073">
    <property type="term" value="P:aromatic amino acid family biosynthetic process"/>
    <property type="evidence" value="ECO:0007669"/>
    <property type="project" value="UniProtKB-KW"/>
</dbReference>
<keyword evidence="5 7" id="KW-0057">Aromatic amino acid biosynthesis</keyword>
<dbReference type="Proteomes" id="UP000611723">
    <property type="component" value="Unassembled WGS sequence"/>
</dbReference>
<evidence type="ECO:0000256" key="5">
    <source>
        <dbReference type="ARBA" id="ARBA00023141"/>
    </source>
</evidence>
<feature type="binding site" evidence="7">
    <location>
        <position position="21"/>
    </location>
    <ligand>
        <name>phosphoenolpyruvate</name>
        <dbReference type="ChEBI" id="CHEBI:58702"/>
    </ligand>
</feature>
<feature type="binding site" evidence="7">
    <location>
        <position position="21"/>
    </location>
    <ligand>
        <name>3-phosphoshikimate</name>
        <dbReference type="ChEBI" id="CHEBI:145989"/>
    </ligand>
</feature>
<evidence type="ECO:0000256" key="6">
    <source>
        <dbReference type="ARBA" id="ARBA00044633"/>
    </source>
</evidence>
<dbReference type="GO" id="GO:0005737">
    <property type="term" value="C:cytoplasm"/>
    <property type="evidence" value="ECO:0007669"/>
    <property type="project" value="UniProtKB-SubCell"/>
</dbReference>
<dbReference type="SUPFAM" id="SSF55205">
    <property type="entry name" value="EPT/RTPC-like"/>
    <property type="match status" value="1"/>
</dbReference>
<feature type="binding site" evidence="7">
    <location>
        <position position="293"/>
    </location>
    <ligand>
        <name>3-phosphoshikimate</name>
        <dbReference type="ChEBI" id="CHEBI:145989"/>
    </ligand>
</feature>
<dbReference type="AlphaFoldDB" id="A0A934WXX7"/>
<comment type="catalytic activity">
    <reaction evidence="6">
        <text>3-phosphoshikimate + phosphoenolpyruvate = 5-O-(1-carboxyvinyl)-3-phosphoshikimate + phosphate</text>
        <dbReference type="Rhea" id="RHEA:21256"/>
        <dbReference type="ChEBI" id="CHEBI:43474"/>
        <dbReference type="ChEBI" id="CHEBI:57701"/>
        <dbReference type="ChEBI" id="CHEBI:58702"/>
        <dbReference type="ChEBI" id="CHEBI:145989"/>
        <dbReference type="EC" id="2.5.1.19"/>
    </reaction>
    <physiologicalReaction direction="left-to-right" evidence="6">
        <dbReference type="Rhea" id="RHEA:21257"/>
    </physiologicalReaction>
</comment>
<comment type="subcellular location">
    <subcellularLocation>
        <location evidence="7">Cytoplasm</location>
    </subcellularLocation>
</comment>
<protein>
    <recommendedName>
        <fullName evidence="7">3-phosphoshikimate 1-carboxyvinyltransferase</fullName>
        <ecNumber evidence="7">2.5.1.19</ecNumber>
    </recommendedName>
    <alternativeName>
        <fullName evidence="7">5-enolpyruvylshikimate-3-phosphate synthase</fullName>
        <shortName evidence="7">EPSP synthase</shortName>
        <shortName evidence="7">EPSPS</shortName>
    </alternativeName>
</protein>
<dbReference type="GO" id="GO:0003866">
    <property type="term" value="F:3-phosphoshikimate 1-carboxyvinyltransferase activity"/>
    <property type="evidence" value="ECO:0007669"/>
    <property type="project" value="UniProtKB-UniRule"/>
</dbReference>
<feature type="binding site" evidence="7">
    <location>
        <position position="22"/>
    </location>
    <ligand>
        <name>3-phosphoshikimate</name>
        <dbReference type="ChEBI" id="CHEBI:145989"/>
    </ligand>
</feature>
<comment type="caution">
    <text evidence="7">Lacks conserved residue(s) required for the propagation of feature annotation.</text>
</comment>
<dbReference type="InterPro" id="IPR036968">
    <property type="entry name" value="Enolpyruvate_Tfrase_sf"/>
</dbReference>
<comment type="caution">
    <text evidence="9">The sequence shown here is derived from an EMBL/GenBank/DDBJ whole genome shotgun (WGS) entry which is preliminary data.</text>
</comment>
<evidence type="ECO:0000256" key="7">
    <source>
        <dbReference type="HAMAP-Rule" id="MF_00210"/>
    </source>
</evidence>
<comment type="pathway">
    <text evidence="1 7">Metabolic intermediate biosynthesis; chorismate biosynthesis; chorismate from D-erythrose 4-phosphate and phosphoenolpyruvate: step 6/7.</text>
</comment>
<sequence length="412" mass="46268">MNQYKSSANHKFQTINLPSSKSESNRLLILSALCEEDFEIHNLSEARDTQTLTRLLLQQQTNKTFDVLDAGTAMRFLTAYLAVSTHRPVILTGTERMQQRPIGTLVNALRLIGAEINYLKKEDYPPMEIKPFQVQKSGQITVPGNISSQYISALLMIAPTLPSGLKIDIQPPVYSIPYIEMTIQLMEKAGIKVERNGYALTIVPQKYNAIIHEVESDWSAASYWFSFIALSQLQSEISLKGLLKDSFQGDQAIVDIMKQLGVTTQFTHEGALVKKASKPLSNHLTLDFKKCPDLAQTVLTCCAALKVDLEITGLESLRIKETDRIAALQIELRKFNCDLIETNEAQWSLKSAGFQTKDKIEINTYEDHRMAMSFAPLALMTNLAIQDIEVVNKSYPGFWKDLESVGMQLSKK</sequence>
<feature type="binding site" evidence="7">
    <location>
        <position position="26"/>
    </location>
    <ligand>
        <name>3-phosphoshikimate</name>
        <dbReference type="ChEBI" id="CHEBI:145989"/>
    </ligand>
</feature>
<feature type="binding site" evidence="7">
    <location>
        <position position="324"/>
    </location>
    <ligand>
        <name>phosphoenolpyruvate</name>
        <dbReference type="ChEBI" id="CHEBI:58702"/>
    </ligand>
</feature>
<evidence type="ECO:0000256" key="1">
    <source>
        <dbReference type="ARBA" id="ARBA00004811"/>
    </source>
</evidence>
<feature type="binding site" evidence="7">
    <location>
        <position position="320"/>
    </location>
    <ligand>
        <name>3-phosphoshikimate</name>
        <dbReference type="ChEBI" id="CHEBI:145989"/>
    </ligand>
</feature>
<feature type="binding site" evidence="7">
    <location>
        <position position="369"/>
    </location>
    <ligand>
        <name>phosphoenolpyruvate</name>
        <dbReference type="ChEBI" id="CHEBI:58702"/>
    </ligand>
</feature>
<gene>
    <name evidence="7" type="primary">aroA</name>
    <name evidence="9" type="ORF">JKA74_09145</name>
</gene>
<keyword evidence="4 7" id="KW-0808">Transferase</keyword>
<dbReference type="PIRSF" id="PIRSF000505">
    <property type="entry name" value="EPSPS"/>
    <property type="match status" value="1"/>
</dbReference>
<feature type="binding site" evidence="7">
    <location>
        <position position="148"/>
    </location>
    <ligand>
        <name>3-phosphoshikimate</name>
        <dbReference type="ChEBI" id="CHEBI:145989"/>
    </ligand>
</feature>
<comment type="function">
    <text evidence="7">Catalyzes the transfer of the enolpyruvyl moiety of phosphoenolpyruvate (PEP) to the 5-hydroxyl of shikimate-3-phosphate (S3P) to produce enolpyruvyl shikimate-3-phosphate and inorganic phosphate.</text>
</comment>
<proteinExistence type="inferred from homology"/>
<evidence type="ECO:0000256" key="4">
    <source>
        <dbReference type="ARBA" id="ARBA00022679"/>
    </source>
</evidence>
<evidence type="ECO:0000313" key="9">
    <source>
        <dbReference type="EMBL" id="MBK6265203.1"/>
    </source>
</evidence>
<evidence type="ECO:0000256" key="3">
    <source>
        <dbReference type="ARBA" id="ARBA00022605"/>
    </source>
</evidence>
<dbReference type="EC" id="2.5.1.19" evidence="7"/>
<feature type="binding site" evidence="7">
    <location>
        <position position="100"/>
    </location>
    <ligand>
        <name>phosphoenolpyruvate</name>
        <dbReference type="ChEBI" id="CHEBI:58702"/>
    </ligand>
</feature>
<dbReference type="GO" id="GO:0008652">
    <property type="term" value="P:amino acid biosynthetic process"/>
    <property type="evidence" value="ECO:0007669"/>
    <property type="project" value="UniProtKB-KW"/>
</dbReference>
<feature type="binding site" evidence="7">
    <location>
        <position position="393"/>
    </location>
    <ligand>
        <name>phosphoenolpyruvate</name>
        <dbReference type="ChEBI" id="CHEBI:58702"/>
    </ligand>
</feature>
<name>A0A934WXX7_9BACT</name>
<evidence type="ECO:0000313" key="10">
    <source>
        <dbReference type="Proteomes" id="UP000611723"/>
    </source>
</evidence>
<dbReference type="PANTHER" id="PTHR21090:SF5">
    <property type="entry name" value="PENTAFUNCTIONAL AROM POLYPEPTIDE"/>
    <property type="match status" value="1"/>
</dbReference>
<dbReference type="InterPro" id="IPR006264">
    <property type="entry name" value="EPSP_synthase"/>
</dbReference>
<feature type="domain" description="Enolpyruvate transferase" evidence="8">
    <location>
        <begin position="14"/>
        <end position="56"/>
    </location>
</feature>
<feature type="binding site" evidence="7">
    <location>
        <position position="147"/>
    </location>
    <ligand>
        <name>3-phosphoshikimate</name>
        <dbReference type="ChEBI" id="CHEBI:145989"/>
    </ligand>
</feature>
<feature type="binding site" evidence="7">
    <location>
        <position position="149"/>
    </location>
    <ligand>
        <name>3-phosphoshikimate</name>
        <dbReference type="ChEBI" id="CHEBI:145989"/>
    </ligand>
</feature>
<dbReference type="CDD" id="cd01556">
    <property type="entry name" value="EPSP_synthase"/>
    <property type="match status" value="1"/>
</dbReference>
<comment type="similarity">
    <text evidence="2 7">Belongs to the EPSP synthase family.</text>
</comment>
<feature type="binding site" evidence="7">
    <location>
        <position position="71"/>
    </location>
    <ligand>
        <name>phosphoenolpyruvate</name>
        <dbReference type="ChEBI" id="CHEBI:58702"/>
    </ligand>
</feature>
<dbReference type="Gene3D" id="3.65.10.10">
    <property type="entry name" value="Enolpyruvate transferase domain"/>
    <property type="match status" value="2"/>
</dbReference>
<evidence type="ECO:0000256" key="2">
    <source>
        <dbReference type="ARBA" id="ARBA00009948"/>
    </source>
</evidence>
<feature type="binding site" evidence="7">
    <location>
        <position position="175"/>
    </location>
    <ligand>
        <name>3-phosphoshikimate</name>
        <dbReference type="ChEBI" id="CHEBI:145989"/>
    </ligand>
</feature>